<proteinExistence type="predicted"/>
<name>A0A6A5UAP6_9PLEO</name>
<keyword evidence="2" id="KW-1185">Reference proteome</keyword>
<organism evidence="1 2">
    <name type="scientific">Byssothecium circinans</name>
    <dbReference type="NCBI Taxonomy" id="147558"/>
    <lineage>
        <taxon>Eukaryota</taxon>
        <taxon>Fungi</taxon>
        <taxon>Dikarya</taxon>
        <taxon>Ascomycota</taxon>
        <taxon>Pezizomycotina</taxon>
        <taxon>Dothideomycetes</taxon>
        <taxon>Pleosporomycetidae</taxon>
        <taxon>Pleosporales</taxon>
        <taxon>Massarineae</taxon>
        <taxon>Massarinaceae</taxon>
        <taxon>Byssothecium</taxon>
    </lineage>
</organism>
<dbReference type="EMBL" id="ML976980">
    <property type="protein sequence ID" value="KAF1961784.1"/>
    <property type="molecule type" value="Genomic_DNA"/>
</dbReference>
<accession>A0A6A5UAP6</accession>
<sequence length="266" mass="28542">MENTDMVGLATNLSFAIAGSAALYDTPSTHDLLKKKACEVSYPTFSYEYKTAIVKQLDLHIAHTNARLLLKILPNLTTLAVRPWCHPMCKSSITVLSLSTPTQPAENSTMDAVSKGVLTAVENTLKIGRWSLKLRAEEIHKVTDSDALIPIGEEATIQFSTFAKVAGLSTEIPQELLVSVTAASITDTTDNSAVVTNASSTTLHLATDSFHVTVSAIASHSKTENGGNADLHGLLRQASEKQSIVFFDEDNMEQAQLLVTVTASAI</sequence>
<evidence type="ECO:0000313" key="1">
    <source>
        <dbReference type="EMBL" id="KAF1961784.1"/>
    </source>
</evidence>
<reference evidence="1" key="1">
    <citation type="journal article" date="2020" name="Stud. Mycol.">
        <title>101 Dothideomycetes genomes: a test case for predicting lifestyles and emergence of pathogens.</title>
        <authorList>
            <person name="Haridas S."/>
            <person name="Albert R."/>
            <person name="Binder M."/>
            <person name="Bloem J."/>
            <person name="Labutti K."/>
            <person name="Salamov A."/>
            <person name="Andreopoulos B."/>
            <person name="Baker S."/>
            <person name="Barry K."/>
            <person name="Bills G."/>
            <person name="Bluhm B."/>
            <person name="Cannon C."/>
            <person name="Castanera R."/>
            <person name="Culley D."/>
            <person name="Daum C."/>
            <person name="Ezra D."/>
            <person name="Gonzalez J."/>
            <person name="Henrissat B."/>
            <person name="Kuo A."/>
            <person name="Liang C."/>
            <person name="Lipzen A."/>
            <person name="Lutzoni F."/>
            <person name="Magnuson J."/>
            <person name="Mondo S."/>
            <person name="Nolan M."/>
            <person name="Ohm R."/>
            <person name="Pangilinan J."/>
            <person name="Park H.-J."/>
            <person name="Ramirez L."/>
            <person name="Alfaro M."/>
            <person name="Sun H."/>
            <person name="Tritt A."/>
            <person name="Yoshinaga Y."/>
            <person name="Zwiers L.-H."/>
            <person name="Turgeon B."/>
            <person name="Goodwin S."/>
            <person name="Spatafora J."/>
            <person name="Crous P."/>
            <person name="Grigoriev I."/>
        </authorList>
    </citation>
    <scope>NUCLEOTIDE SEQUENCE</scope>
    <source>
        <strain evidence="1">CBS 675.92</strain>
    </source>
</reference>
<dbReference type="Proteomes" id="UP000800035">
    <property type="component" value="Unassembled WGS sequence"/>
</dbReference>
<gene>
    <name evidence="1" type="ORF">CC80DRAFT_543148</name>
</gene>
<evidence type="ECO:0000313" key="2">
    <source>
        <dbReference type="Proteomes" id="UP000800035"/>
    </source>
</evidence>
<dbReference type="AlphaFoldDB" id="A0A6A5UAP6"/>
<protein>
    <submittedName>
        <fullName evidence="1">Uncharacterized protein</fullName>
    </submittedName>
</protein>